<evidence type="ECO:0000313" key="3">
    <source>
        <dbReference type="Proteomes" id="UP000012371"/>
    </source>
</evidence>
<keyword evidence="1" id="KW-0812">Transmembrane</keyword>
<organism evidence="2 3">
    <name type="scientific">Leptospira terpstrae serovar Hualin str. LT 11-33 = ATCC 700639</name>
    <dbReference type="NCBI Taxonomy" id="1257025"/>
    <lineage>
        <taxon>Bacteria</taxon>
        <taxon>Pseudomonadati</taxon>
        <taxon>Spirochaetota</taxon>
        <taxon>Spirochaetia</taxon>
        <taxon>Leptospirales</taxon>
        <taxon>Leptospiraceae</taxon>
        <taxon>Leptospira</taxon>
    </lineage>
</organism>
<proteinExistence type="predicted"/>
<gene>
    <name evidence="2" type="ORF">LEP1GSC203_1071</name>
</gene>
<accession>N1VNL7</accession>
<keyword evidence="1" id="KW-0472">Membrane</keyword>
<evidence type="ECO:0008006" key="4">
    <source>
        <dbReference type="Google" id="ProtNLM"/>
    </source>
</evidence>
<protein>
    <recommendedName>
        <fullName evidence="4">Cthe-2314-like HEPN domain-containing protein</fullName>
    </recommendedName>
</protein>
<comment type="caution">
    <text evidence="2">The sequence shown here is derived from an EMBL/GenBank/DDBJ whole genome shotgun (WGS) entry which is preliminary data.</text>
</comment>
<dbReference type="AlphaFoldDB" id="N1VNL7"/>
<keyword evidence="1" id="KW-1133">Transmembrane helix</keyword>
<evidence type="ECO:0000313" key="2">
    <source>
        <dbReference type="EMBL" id="EMY60043.1"/>
    </source>
</evidence>
<dbReference type="EMBL" id="AOGW02000018">
    <property type="protein sequence ID" value="EMY60043.1"/>
    <property type="molecule type" value="Genomic_DNA"/>
</dbReference>
<keyword evidence="3" id="KW-1185">Reference proteome</keyword>
<name>N1VNL7_9LEPT</name>
<dbReference type="Proteomes" id="UP000012371">
    <property type="component" value="Unassembled WGS sequence"/>
</dbReference>
<sequence length="278" mass="32935">MNDIEKNRNEIIEQNALILKEYFNYCDSKKIYELEKLNKIEFSIPESGIQQSLLKELIISGSRNILSSYEELHMFIGYTIGSEIVSKKIENEKLSNYIKYKPRNINLKFSIINYFIFLDYIAYHFYDLTFKTLFKKSGKESVKENSVSFQLLNKKNRLAEKIENLNKDLIKSIYKLALKNFSRNEIRILYLLRNIFVHRFNPGVDNLLKSVHSSYYKKKLKIIPENIIMNFGRGENEYHLVGSSYLKYEMLEPIIMNISSNSMEIMKYMINAGITHYE</sequence>
<evidence type="ECO:0000256" key="1">
    <source>
        <dbReference type="SAM" id="Phobius"/>
    </source>
</evidence>
<reference evidence="2" key="1">
    <citation type="submission" date="2013-03" db="EMBL/GenBank/DDBJ databases">
        <authorList>
            <person name="Harkins D.M."/>
            <person name="Durkin A.S."/>
            <person name="Brinkac L.M."/>
            <person name="Haft D.H."/>
            <person name="Selengut J.D."/>
            <person name="Sanka R."/>
            <person name="DePew J."/>
            <person name="Purushe J."/>
            <person name="Hartskeerl R.A."/>
            <person name="Ahmed A."/>
            <person name="van der Linden H."/>
            <person name="Goris M.G.A."/>
            <person name="Vinetz J.M."/>
            <person name="Sutton G.G."/>
            <person name="Nierman W.C."/>
            <person name="Fouts D.E."/>
        </authorList>
    </citation>
    <scope>NUCLEOTIDE SEQUENCE [LARGE SCALE GENOMIC DNA]</scope>
    <source>
        <strain evidence="2">LT 11-33</strain>
    </source>
</reference>
<dbReference type="OrthoDB" id="9769319at2"/>
<feature type="transmembrane region" description="Helical" evidence="1">
    <location>
        <begin position="105"/>
        <end position="126"/>
    </location>
</feature>
<dbReference type="RefSeq" id="WP_002975286.1">
    <property type="nucleotide sequence ID" value="NZ_AOGW02000018.1"/>
</dbReference>